<dbReference type="PANTHER" id="PTHR30352">
    <property type="entry name" value="PYRUVATE FORMATE-LYASE-ACTIVATING ENZYME"/>
    <property type="match status" value="1"/>
</dbReference>
<evidence type="ECO:0000256" key="2">
    <source>
        <dbReference type="ARBA" id="ARBA00022691"/>
    </source>
</evidence>
<dbReference type="GO" id="GO:0003824">
    <property type="term" value="F:catalytic activity"/>
    <property type="evidence" value="ECO:0007669"/>
    <property type="project" value="InterPro"/>
</dbReference>
<feature type="binding site" evidence="6">
    <location>
        <position position="86"/>
    </location>
    <ligand>
        <name>[4Fe-4S] cluster</name>
        <dbReference type="ChEBI" id="CHEBI:49883"/>
        <note>4Fe-4S-S-AdoMet</note>
    </ligand>
</feature>
<dbReference type="PROSITE" id="PS51918">
    <property type="entry name" value="RADICAL_SAM"/>
    <property type="match status" value="1"/>
</dbReference>
<comment type="caution">
    <text evidence="8">The sequence shown here is derived from an EMBL/GenBank/DDBJ whole genome shotgun (WGS) entry which is preliminary data.</text>
</comment>
<evidence type="ECO:0000256" key="1">
    <source>
        <dbReference type="ARBA" id="ARBA00022485"/>
    </source>
</evidence>
<evidence type="ECO:0000256" key="6">
    <source>
        <dbReference type="PIRSR" id="PIRSR004869-50"/>
    </source>
</evidence>
<dbReference type="InterPro" id="IPR027596">
    <property type="entry name" value="AmmeMemoSam_rS"/>
</dbReference>
<dbReference type="InterPro" id="IPR034457">
    <property type="entry name" value="Organic_radical-activating"/>
</dbReference>
<keyword evidence="9" id="KW-1185">Reference proteome</keyword>
<keyword evidence="3 6" id="KW-0479">Metal-binding</keyword>
<dbReference type="PIRSF" id="PIRSF004869">
    <property type="entry name" value="PflX_prd"/>
    <property type="match status" value="1"/>
</dbReference>
<dbReference type="SFLD" id="SFLDS00029">
    <property type="entry name" value="Radical_SAM"/>
    <property type="match status" value="1"/>
</dbReference>
<dbReference type="GO" id="GO:0046872">
    <property type="term" value="F:metal ion binding"/>
    <property type="evidence" value="ECO:0007669"/>
    <property type="project" value="UniProtKB-KW"/>
</dbReference>
<feature type="binding site" evidence="6">
    <location>
        <position position="89"/>
    </location>
    <ligand>
        <name>[4Fe-4S] cluster</name>
        <dbReference type="ChEBI" id="CHEBI:49883"/>
        <note>4Fe-4S-S-AdoMet</note>
    </ligand>
</feature>
<evidence type="ECO:0000256" key="5">
    <source>
        <dbReference type="ARBA" id="ARBA00023014"/>
    </source>
</evidence>
<accession>A0AA41R605</accession>
<protein>
    <submittedName>
        <fullName evidence="8">AmmeMemoRadiSam system radical SAM enzyme</fullName>
    </submittedName>
</protein>
<keyword evidence="1" id="KW-0004">4Fe-4S</keyword>
<keyword evidence="2 6" id="KW-0949">S-adenosyl-L-methionine</keyword>
<dbReference type="InterPro" id="IPR013785">
    <property type="entry name" value="Aldolase_TIM"/>
</dbReference>
<sequence>MKEALLYEQLADDCVRCNLCSHRCDIKPGRRGICGVRQNDQGVLHTLVYGRLIARHVDPIEKKPLFHLLPGSRSYSIATVGCNFRCRFCQNADIAQMPRDFDGRVTGETATPEAVVADALRQRCATIAYTYTEPTIFFEMALETARLAHDRGLRNVFVSNGYMSAEALEMIAPCLDGANVDLKAFNDEFYKRQCGARLAPVCDTLRRMKDRGILLEVTTLIIPGLNDDPEELTRLAGFIADDLGPETPWHISRFHPTYLLTDRPPTPVGTLQRARDIGVQAGLRYVYMGNVPGEAGENTLCHHCGAMLIERLGFAVRRNNVLRDGGCPDCGTPVHGVEMAGTGA</sequence>
<keyword evidence="4 6" id="KW-0408">Iron</keyword>
<dbReference type="GO" id="GO:0051539">
    <property type="term" value="F:4 iron, 4 sulfur cluster binding"/>
    <property type="evidence" value="ECO:0007669"/>
    <property type="project" value="UniProtKB-KW"/>
</dbReference>
<dbReference type="PANTHER" id="PTHR30352:SF5">
    <property type="entry name" value="PYRUVATE FORMATE-LYASE 1-ACTIVATING ENZYME"/>
    <property type="match status" value="1"/>
</dbReference>
<dbReference type="SFLD" id="SFLDG01101">
    <property type="entry name" value="Uncharacterised_Radical_SAM_Su"/>
    <property type="match status" value="1"/>
</dbReference>
<evidence type="ECO:0000256" key="4">
    <source>
        <dbReference type="ARBA" id="ARBA00023004"/>
    </source>
</evidence>
<reference evidence="8" key="1">
    <citation type="submission" date="2022-04" db="EMBL/GenBank/DDBJ databases">
        <title>Desulfatitalea alkaliphila sp. nov., a novel anaerobic sulfate-reducing bacterium isolated from terrestrial mud volcano, Taman Peninsula, Russia.</title>
        <authorList>
            <person name="Khomyakova M.A."/>
            <person name="Merkel A.Y."/>
            <person name="Slobodkin A.I."/>
        </authorList>
    </citation>
    <scope>NUCLEOTIDE SEQUENCE</scope>
    <source>
        <strain evidence="8">M08but</strain>
    </source>
</reference>
<dbReference type="Proteomes" id="UP001165427">
    <property type="component" value="Unassembled WGS sequence"/>
</dbReference>
<comment type="cofactor">
    <cofactor evidence="6">
        <name>[4Fe-4S] cluster</name>
        <dbReference type="ChEBI" id="CHEBI:49883"/>
    </cofactor>
    <text evidence="6">Binds 1 [4Fe-4S] cluster. The cluster is coordinated with 3 cysteines and an exchangeable S-adenosyl-L-methionine.</text>
</comment>
<evidence type="ECO:0000259" key="7">
    <source>
        <dbReference type="PROSITE" id="PS51918"/>
    </source>
</evidence>
<dbReference type="InterPro" id="IPR058240">
    <property type="entry name" value="rSAM_sf"/>
</dbReference>
<dbReference type="Pfam" id="PF04055">
    <property type="entry name" value="Radical_SAM"/>
    <property type="match status" value="1"/>
</dbReference>
<dbReference type="CDD" id="cd01335">
    <property type="entry name" value="Radical_SAM"/>
    <property type="match status" value="1"/>
</dbReference>
<evidence type="ECO:0000313" key="9">
    <source>
        <dbReference type="Proteomes" id="UP001165427"/>
    </source>
</evidence>
<feature type="domain" description="Radical SAM core" evidence="7">
    <location>
        <begin position="67"/>
        <end position="284"/>
    </location>
</feature>
<organism evidence="8 9">
    <name type="scientific">Desulfatitalea alkaliphila</name>
    <dbReference type="NCBI Taxonomy" id="2929485"/>
    <lineage>
        <taxon>Bacteria</taxon>
        <taxon>Pseudomonadati</taxon>
        <taxon>Thermodesulfobacteriota</taxon>
        <taxon>Desulfobacteria</taxon>
        <taxon>Desulfobacterales</taxon>
        <taxon>Desulfosarcinaceae</taxon>
        <taxon>Desulfatitalea</taxon>
    </lineage>
</organism>
<dbReference type="InterPro" id="IPR016431">
    <property type="entry name" value="Pyrv-formate_lyase-activ_prd"/>
</dbReference>
<dbReference type="EMBL" id="JALJRB010000025">
    <property type="protein sequence ID" value="MCJ8502416.1"/>
    <property type="molecule type" value="Genomic_DNA"/>
</dbReference>
<keyword evidence="5 6" id="KW-0411">Iron-sulfur</keyword>
<dbReference type="SMART" id="SM00729">
    <property type="entry name" value="Elp3"/>
    <property type="match status" value="1"/>
</dbReference>
<dbReference type="NCBIfam" id="TIGR04337">
    <property type="entry name" value="AmmeMemoSam_rS"/>
    <property type="match status" value="1"/>
</dbReference>
<dbReference type="RefSeq" id="WP_246913148.1">
    <property type="nucleotide sequence ID" value="NZ_JALJRB010000025.1"/>
</dbReference>
<name>A0AA41R605_9BACT</name>
<gene>
    <name evidence="8" type="primary">amrS</name>
    <name evidence="8" type="ORF">MRX98_17700</name>
</gene>
<dbReference type="InterPro" id="IPR007197">
    <property type="entry name" value="rSAM"/>
</dbReference>
<dbReference type="SUPFAM" id="SSF102114">
    <property type="entry name" value="Radical SAM enzymes"/>
    <property type="match status" value="1"/>
</dbReference>
<dbReference type="AlphaFoldDB" id="A0AA41R605"/>
<proteinExistence type="predicted"/>
<feature type="binding site" evidence="6">
    <location>
        <position position="82"/>
    </location>
    <ligand>
        <name>[4Fe-4S] cluster</name>
        <dbReference type="ChEBI" id="CHEBI:49883"/>
        <note>4Fe-4S-S-AdoMet</note>
    </ligand>
</feature>
<dbReference type="InterPro" id="IPR006638">
    <property type="entry name" value="Elp3/MiaA/NifB-like_rSAM"/>
</dbReference>
<evidence type="ECO:0000256" key="3">
    <source>
        <dbReference type="ARBA" id="ARBA00022723"/>
    </source>
</evidence>
<dbReference type="Gene3D" id="3.20.20.70">
    <property type="entry name" value="Aldolase class I"/>
    <property type="match status" value="1"/>
</dbReference>
<evidence type="ECO:0000313" key="8">
    <source>
        <dbReference type="EMBL" id="MCJ8502416.1"/>
    </source>
</evidence>